<gene>
    <name evidence="13" type="ORF">BP5553_09852</name>
</gene>
<keyword evidence="6" id="KW-0368">Histidine biosynthesis</keyword>
<dbReference type="GO" id="GO:0005829">
    <property type="term" value="C:cytosol"/>
    <property type="evidence" value="ECO:0007669"/>
    <property type="project" value="TreeGrafter"/>
</dbReference>
<dbReference type="Proteomes" id="UP000254866">
    <property type="component" value="Unassembled WGS sequence"/>
</dbReference>
<comment type="pathway">
    <text evidence="1 6">Amino-acid biosynthesis; L-histidine biosynthesis; L-histidine from 5-phospho-alpha-D-ribose 1-diphosphate: step 9/9.</text>
</comment>
<evidence type="ECO:0000256" key="3">
    <source>
        <dbReference type="ARBA" id="ARBA00022723"/>
    </source>
</evidence>
<keyword evidence="14" id="KW-1185">Reference proteome</keyword>
<dbReference type="InterPro" id="IPR012131">
    <property type="entry name" value="Hstdl_DH"/>
</dbReference>
<feature type="active site" description="Proton acceptor" evidence="7">
    <location>
        <position position="320"/>
    </location>
</feature>
<feature type="binding site" evidence="10">
    <location>
        <position position="354"/>
    </location>
    <ligand>
        <name>Zn(2+)</name>
        <dbReference type="ChEBI" id="CHEBI:29105"/>
    </ligand>
</feature>
<feature type="binding site" evidence="9">
    <location>
        <position position="252"/>
    </location>
    <ligand>
        <name>substrate</name>
    </ligand>
</feature>
<evidence type="ECO:0000256" key="5">
    <source>
        <dbReference type="ARBA" id="ARBA00023002"/>
    </source>
</evidence>
<evidence type="ECO:0000313" key="13">
    <source>
        <dbReference type="EMBL" id="RDL31063.1"/>
    </source>
</evidence>
<feature type="binding site" evidence="9">
    <location>
        <position position="321"/>
    </location>
    <ligand>
        <name>substrate</name>
    </ligand>
</feature>
<comment type="function">
    <text evidence="6">Catalyzes the sequential NAD-dependent oxidations of L-histidinol to L-histidinaldehyde and then to L-histidine.</text>
</comment>
<dbReference type="GO" id="GO:0004399">
    <property type="term" value="F:histidinol dehydrogenase activity"/>
    <property type="evidence" value="ECO:0007669"/>
    <property type="project" value="UniProtKB-UniRule"/>
</dbReference>
<dbReference type="EC" id="1.1.1.23" evidence="6"/>
<dbReference type="PROSITE" id="PS00611">
    <property type="entry name" value="HISOL_DEHYDROGENASE"/>
    <property type="match status" value="1"/>
</dbReference>
<dbReference type="InterPro" id="IPR016161">
    <property type="entry name" value="Ald_DH/histidinol_DH"/>
</dbReference>
<organism evidence="13 14">
    <name type="scientific">Venustampulla echinocandica</name>
    <dbReference type="NCBI Taxonomy" id="2656787"/>
    <lineage>
        <taxon>Eukaryota</taxon>
        <taxon>Fungi</taxon>
        <taxon>Dikarya</taxon>
        <taxon>Ascomycota</taxon>
        <taxon>Pezizomycotina</taxon>
        <taxon>Leotiomycetes</taxon>
        <taxon>Helotiales</taxon>
        <taxon>Pleuroascaceae</taxon>
        <taxon>Venustampulla</taxon>
    </lineage>
</organism>
<feature type="binding site" evidence="9">
    <location>
        <position position="409"/>
    </location>
    <ligand>
        <name>substrate</name>
    </ligand>
</feature>
<dbReference type="OrthoDB" id="1703565at2759"/>
<dbReference type="PIRSF" id="PIRSF000099">
    <property type="entry name" value="Histidinol_dh"/>
    <property type="match status" value="1"/>
</dbReference>
<dbReference type="SUPFAM" id="SSF53720">
    <property type="entry name" value="ALDH-like"/>
    <property type="match status" value="1"/>
</dbReference>
<evidence type="ECO:0000256" key="7">
    <source>
        <dbReference type="PIRSR" id="PIRSR000099-1"/>
    </source>
</evidence>
<dbReference type="UniPathway" id="UPA00031">
    <property type="reaction ID" value="UER00014"/>
</dbReference>
<feature type="binding site" evidence="8">
    <location>
        <position position="184"/>
    </location>
    <ligand>
        <name>NAD(+)</name>
        <dbReference type="ChEBI" id="CHEBI:57540"/>
    </ligand>
</feature>
<keyword evidence="3 10" id="KW-0479">Metal-binding</keyword>
<dbReference type="NCBIfam" id="TIGR00069">
    <property type="entry name" value="hisD"/>
    <property type="match status" value="1"/>
</dbReference>
<reference evidence="13 14" key="1">
    <citation type="journal article" date="2018" name="IMA Fungus">
        <title>IMA Genome-F 9: Draft genome sequence of Annulohypoxylon stygium, Aspergillus mulundensis, Berkeleyomyces basicola (syn. Thielaviopsis basicola), Ceratocystis smalleyi, two Cercospora beticola strains, Coleophoma cylindrospora, Fusarium fracticaudum, Phialophora cf. hyalina, and Morchella septimelata.</title>
        <authorList>
            <person name="Wingfield B.D."/>
            <person name="Bills G.F."/>
            <person name="Dong Y."/>
            <person name="Huang W."/>
            <person name="Nel W.J."/>
            <person name="Swalarsk-Parry B.S."/>
            <person name="Vaghefi N."/>
            <person name="Wilken P.M."/>
            <person name="An Z."/>
            <person name="de Beer Z.W."/>
            <person name="De Vos L."/>
            <person name="Chen L."/>
            <person name="Duong T.A."/>
            <person name="Gao Y."/>
            <person name="Hammerbacher A."/>
            <person name="Kikkert J.R."/>
            <person name="Li Y."/>
            <person name="Li H."/>
            <person name="Li K."/>
            <person name="Li Q."/>
            <person name="Liu X."/>
            <person name="Ma X."/>
            <person name="Naidoo K."/>
            <person name="Pethybridge S.J."/>
            <person name="Sun J."/>
            <person name="Steenkamp E.T."/>
            <person name="van der Nest M.A."/>
            <person name="van Wyk S."/>
            <person name="Wingfield M.J."/>
            <person name="Xiong C."/>
            <person name="Yue Q."/>
            <person name="Zhang X."/>
        </authorList>
    </citation>
    <scope>NUCLEOTIDE SEQUENCE [LARGE SCALE GENOMIC DNA]</scope>
    <source>
        <strain evidence="13 14">BP 5553</strain>
    </source>
</reference>
<feature type="binding site" evidence="9">
    <location>
        <position position="354"/>
    </location>
    <ligand>
        <name>substrate</name>
    </ligand>
</feature>
<feature type="binding site" evidence="10">
    <location>
        <position position="414"/>
    </location>
    <ligand>
        <name>Zn(2+)</name>
        <dbReference type="ChEBI" id="CHEBI:29105"/>
    </ligand>
</feature>
<dbReference type="EMBL" id="NPIC01000013">
    <property type="protein sequence ID" value="RDL31063.1"/>
    <property type="molecule type" value="Genomic_DNA"/>
</dbReference>
<evidence type="ECO:0000256" key="1">
    <source>
        <dbReference type="ARBA" id="ARBA00004940"/>
    </source>
</evidence>
<dbReference type="CDD" id="cd06572">
    <property type="entry name" value="Histidinol_dh"/>
    <property type="match status" value="1"/>
</dbReference>
<keyword evidence="5 6" id="KW-0560">Oxidoreductase</keyword>
<feature type="active site" description="Proton acceptor" evidence="7">
    <location>
        <position position="321"/>
    </location>
</feature>
<dbReference type="GeneID" id="43602701"/>
<dbReference type="PANTHER" id="PTHR21256:SF14">
    <property type="entry name" value="HISTIDINOL DEHYDROGENASE"/>
    <property type="match status" value="1"/>
</dbReference>
<comment type="cofactor">
    <cofactor evidence="10">
        <name>Zn(2+)</name>
        <dbReference type="ChEBI" id="CHEBI:29105"/>
    </cofactor>
    <text evidence="10">Binds 1 zinc ion per subunit.</text>
</comment>
<comment type="similarity">
    <text evidence="2 6 11">Belongs to the histidinol dehydrogenase family.</text>
</comment>
<evidence type="ECO:0000256" key="8">
    <source>
        <dbReference type="PIRSR" id="PIRSR000099-2"/>
    </source>
</evidence>
<feature type="binding site" evidence="8">
    <location>
        <position position="207"/>
    </location>
    <ligand>
        <name>NAD(+)</name>
        <dbReference type="ChEBI" id="CHEBI:57540"/>
    </ligand>
</feature>
<evidence type="ECO:0000256" key="9">
    <source>
        <dbReference type="PIRSR" id="PIRSR000099-3"/>
    </source>
</evidence>
<dbReference type="GO" id="GO:0000105">
    <property type="term" value="P:L-histidine biosynthetic process"/>
    <property type="evidence" value="ECO:0007669"/>
    <property type="project" value="UniProtKB-UniRule"/>
</dbReference>
<keyword evidence="6" id="KW-0028">Amino-acid biosynthesis</keyword>
<name>A0A370TAV4_9HELO</name>
<feature type="compositionally biased region" description="Low complexity" evidence="12">
    <location>
        <begin position="7"/>
        <end position="23"/>
    </location>
</feature>
<dbReference type="PRINTS" id="PR00083">
    <property type="entry name" value="HOLDHDRGNASE"/>
</dbReference>
<dbReference type="InterPro" id="IPR022695">
    <property type="entry name" value="Histidinol_DH_monofunct"/>
</dbReference>
<feature type="region of interest" description="Disordered" evidence="12">
    <location>
        <begin position="1"/>
        <end position="23"/>
    </location>
</feature>
<evidence type="ECO:0000256" key="10">
    <source>
        <dbReference type="PIRSR" id="PIRSR000099-4"/>
    </source>
</evidence>
<feature type="binding site" evidence="10">
    <location>
        <position position="255"/>
    </location>
    <ligand>
        <name>Zn(2+)</name>
        <dbReference type="ChEBI" id="CHEBI:29105"/>
    </ligand>
</feature>
<dbReference type="Gene3D" id="1.20.5.1300">
    <property type="match status" value="1"/>
</dbReference>
<dbReference type="FunFam" id="3.40.50.1980:FF:000026">
    <property type="entry name" value="Histidinol dehydrogenase"/>
    <property type="match status" value="1"/>
</dbReference>
<dbReference type="GO" id="GO:0051287">
    <property type="term" value="F:NAD binding"/>
    <property type="evidence" value="ECO:0007669"/>
    <property type="project" value="InterPro"/>
</dbReference>
<feature type="binding site" evidence="9">
    <location>
        <position position="255"/>
    </location>
    <ligand>
        <name>substrate</name>
    </ligand>
</feature>
<proteinExistence type="inferred from homology"/>
<dbReference type="PANTHER" id="PTHR21256">
    <property type="entry name" value="HISTIDINOL DEHYDROGENASE HDH"/>
    <property type="match status" value="1"/>
</dbReference>
<comment type="caution">
    <text evidence="13">The sequence shown here is derived from an EMBL/GenBank/DDBJ whole genome shotgun (WGS) entry which is preliminary data.</text>
</comment>
<dbReference type="STRING" id="2656787.A0A370TAV4"/>
<comment type="catalytic activity">
    <reaction evidence="6">
        <text>L-histidinol + 2 NAD(+) + H2O = L-histidine + 2 NADH + 3 H(+)</text>
        <dbReference type="Rhea" id="RHEA:20641"/>
        <dbReference type="ChEBI" id="CHEBI:15377"/>
        <dbReference type="ChEBI" id="CHEBI:15378"/>
        <dbReference type="ChEBI" id="CHEBI:57540"/>
        <dbReference type="ChEBI" id="CHEBI:57595"/>
        <dbReference type="ChEBI" id="CHEBI:57699"/>
        <dbReference type="ChEBI" id="CHEBI:57945"/>
        <dbReference type="EC" id="1.1.1.23"/>
    </reaction>
</comment>
<keyword evidence="6 8" id="KW-0520">NAD</keyword>
<sequence>MPHYLKSGSPSTAASSSNAPSDVPSIVSSVIDDILKNGDSAVRSYSEKFDKWSPPSFKLSPKEIEDIISSLPEQVVKDIKEVQRNVRTFAQAQKESLKDFELEIHPGVFLGQKNVPIGSVGCYIPGGRYPLLASAHMTILTAKVAGVPHVMGFTPPINGTIPTATVAAMALAGADSIYILGGVQAIAGMAIGTETIPKVDFIAGPGNAFVAEAKRQFFGAVGIDLFAGPTEVLIVADEFADAFTVATDLLSQAEHGPDTPAVLITTSEDLGNEVIRLIDVILRDMPTAQLAGTSWVNFGEVAVVESLDEAYRLADKYASEHVQILTKEPRAALEKMTNYGALFLGERTCVSYGDKVIGTNHVLPTRGAARYTGGLWVGKYLKTVTYQEVTSDKASGELGRLCGRAARVENFEGHARSGDLRAHHFLNDQYEWIDVAKNGDKRDSAGRL</sequence>
<feature type="binding site" evidence="9">
    <location>
        <position position="230"/>
    </location>
    <ligand>
        <name>substrate</name>
    </ligand>
</feature>
<feature type="binding site" evidence="8">
    <location>
        <position position="123"/>
    </location>
    <ligand>
        <name>NAD(+)</name>
        <dbReference type="ChEBI" id="CHEBI:57540"/>
    </ligand>
</feature>
<evidence type="ECO:0000256" key="12">
    <source>
        <dbReference type="SAM" id="MobiDB-lite"/>
    </source>
</evidence>
<evidence type="ECO:0000256" key="11">
    <source>
        <dbReference type="RuleBase" id="RU004175"/>
    </source>
</evidence>
<evidence type="ECO:0000256" key="2">
    <source>
        <dbReference type="ARBA" id="ARBA00010178"/>
    </source>
</evidence>
<keyword evidence="4 10" id="KW-0862">Zinc</keyword>
<protein>
    <recommendedName>
        <fullName evidence="6">Histidinol dehydrogenase</fullName>
        <shortName evidence="6">HDH</shortName>
        <ecNumber evidence="6">1.1.1.23</ecNumber>
    </recommendedName>
</protein>
<dbReference type="AlphaFoldDB" id="A0A370TAV4"/>
<dbReference type="FunFam" id="3.40.50.1980:FF:000001">
    <property type="entry name" value="Histidinol dehydrogenase"/>
    <property type="match status" value="1"/>
</dbReference>
<dbReference type="Pfam" id="PF00815">
    <property type="entry name" value="Histidinol_dh"/>
    <property type="match status" value="1"/>
</dbReference>
<evidence type="ECO:0000313" key="14">
    <source>
        <dbReference type="Proteomes" id="UP000254866"/>
    </source>
</evidence>
<dbReference type="GO" id="GO:0046872">
    <property type="term" value="F:metal ion binding"/>
    <property type="evidence" value="ECO:0007669"/>
    <property type="project" value="UniProtKB-KW"/>
</dbReference>
<dbReference type="InterPro" id="IPR001692">
    <property type="entry name" value="Histidinol_DH_CS"/>
</dbReference>
<feature type="binding site" evidence="10">
    <location>
        <position position="252"/>
    </location>
    <ligand>
        <name>Zn(2+)</name>
        <dbReference type="ChEBI" id="CHEBI:29105"/>
    </ligand>
</feature>
<evidence type="ECO:0000256" key="6">
    <source>
        <dbReference type="PIRNR" id="PIRNR000099"/>
    </source>
</evidence>
<accession>A0A370TAV4</accession>
<dbReference type="Gene3D" id="3.40.50.1980">
    <property type="entry name" value="Nitrogenase molybdenum iron protein domain"/>
    <property type="match status" value="2"/>
</dbReference>
<evidence type="ECO:0000256" key="4">
    <source>
        <dbReference type="ARBA" id="ARBA00022833"/>
    </source>
</evidence>
<feature type="binding site" evidence="9">
    <location>
        <position position="414"/>
    </location>
    <ligand>
        <name>substrate</name>
    </ligand>
</feature>
<dbReference type="RefSeq" id="XP_031865312.1">
    <property type="nucleotide sequence ID" value="XM_032018475.1"/>
</dbReference>